<dbReference type="GO" id="GO:0002161">
    <property type="term" value="F:aminoacyl-tRNA deacylase activity"/>
    <property type="evidence" value="ECO:0007669"/>
    <property type="project" value="InterPro"/>
</dbReference>
<dbReference type="AlphaFoldDB" id="A0A162LVD3"/>
<dbReference type="RefSeq" id="WP_068653122.1">
    <property type="nucleotide sequence ID" value="NZ_CP043611.1"/>
</dbReference>
<dbReference type="InterPro" id="IPR004369">
    <property type="entry name" value="Prolyl-tRNA_editing_YbaK/EbsC"/>
</dbReference>
<evidence type="ECO:0000259" key="5">
    <source>
        <dbReference type="Pfam" id="PF04073"/>
    </source>
</evidence>
<dbReference type="NCBIfam" id="TIGR00011">
    <property type="entry name" value="YbaK_EbsC"/>
    <property type="match status" value="1"/>
</dbReference>
<proteinExistence type="inferred from homology"/>
<protein>
    <recommendedName>
        <fullName evidence="4">Cys-tRNA(Pro)/Cys-tRNA(Cys) deacylase</fullName>
        <ecNumber evidence="4">4.2.-.-</ecNumber>
    </recommendedName>
</protein>
<dbReference type="Pfam" id="PF04073">
    <property type="entry name" value="tRNA_edit"/>
    <property type="match status" value="1"/>
</dbReference>
<dbReference type="GO" id="GO:0006412">
    <property type="term" value="P:translation"/>
    <property type="evidence" value="ECO:0007669"/>
    <property type="project" value="UniProtKB-KW"/>
</dbReference>
<reference evidence="6 7" key="1">
    <citation type="submission" date="2016-03" db="EMBL/GenBank/DDBJ databases">
        <title>Draft genome sequence of Paenibacillus antarcticus CECT 5836.</title>
        <authorList>
            <person name="Shin S.-K."/>
            <person name="Yi H."/>
        </authorList>
    </citation>
    <scope>NUCLEOTIDE SEQUENCE [LARGE SCALE GENOMIC DNA]</scope>
    <source>
        <strain evidence="6 7">CECT 5836</strain>
    </source>
</reference>
<sequence>MSKTNAMRILDKNKITYGIYEYDNEDGQIHGVAVADKINKPAEIVFKTLVTHSKQNLFVFVIPVAEELDLKKAAKAAGEKKIEMLPMKELQKWTGYIRGGCSPVGMKKLFPTFIDQSAAHLDKMLVSAGKVGLQMELNPQHMKDIVSAAFIDLISDDKVRQG</sequence>
<accession>A0A162LVD3</accession>
<name>A0A162LVD3_9BACL</name>
<comment type="similarity">
    <text evidence="1 4">Belongs to the prolyl-tRNA editing family. YbaK/EbsC subfamily.</text>
</comment>
<evidence type="ECO:0000256" key="3">
    <source>
        <dbReference type="ARBA" id="ARBA00023239"/>
    </source>
</evidence>
<dbReference type="PANTHER" id="PTHR30411">
    <property type="entry name" value="CYTOPLASMIC PROTEIN"/>
    <property type="match status" value="1"/>
</dbReference>
<keyword evidence="2 4" id="KW-0648">Protein biosynthesis</keyword>
<evidence type="ECO:0000313" key="6">
    <source>
        <dbReference type="EMBL" id="OAB40317.1"/>
    </source>
</evidence>
<dbReference type="PIRSF" id="PIRSF006181">
    <property type="entry name" value="EbsC_YbaK"/>
    <property type="match status" value="1"/>
</dbReference>
<dbReference type="PANTHER" id="PTHR30411:SF0">
    <property type="entry name" value="CYS-TRNA(PRO)_CYS-TRNA(CYS) DEACYLASE YBAK"/>
    <property type="match status" value="1"/>
</dbReference>
<dbReference type="EC" id="4.2.-.-" evidence="4"/>
<evidence type="ECO:0000313" key="7">
    <source>
        <dbReference type="Proteomes" id="UP000077355"/>
    </source>
</evidence>
<dbReference type="Gene3D" id="3.90.960.10">
    <property type="entry name" value="YbaK/aminoacyl-tRNA synthetase-associated domain"/>
    <property type="match status" value="1"/>
</dbReference>
<feature type="domain" description="YbaK/aminoacyl-tRNA synthetase-associated" evidence="5">
    <location>
        <begin position="33"/>
        <end position="144"/>
    </location>
</feature>
<dbReference type="InterPro" id="IPR007214">
    <property type="entry name" value="YbaK/aa-tRNA-synth-assoc-dom"/>
</dbReference>
<dbReference type="Proteomes" id="UP000077355">
    <property type="component" value="Unassembled WGS sequence"/>
</dbReference>
<dbReference type="SUPFAM" id="SSF55826">
    <property type="entry name" value="YbaK/ProRS associated domain"/>
    <property type="match status" value="1"/>
</dbReference>
<organism evidence="6 7">
    <name type="scientific">Paenibacillus antarcticus</name>
    <dbReference type="NCBI Taxonomy" id="253703"/>
    <lineage>
        <taxon>Bacteria</taxon>
        <taxon>Bacillati</taxon>
        <taxon>Bacillota</taxon>
        <taxon>Bacilli</taxon>
        <taxon>Bacillales</taxon>
        <taxon>Paenibacillaceae</taxon>
        <taxon>Paenibacillus</taxon>
    </lineage>
</organism>
<evidence type="ECO:0000256" key="2">
    <source>
        <dbReference type="ARBA" id="ARBA00022917"/>
    </source>
</evidence>
<dbReference type="InterPro" id="IPR036754">
    <property type="entry name" value="YbaK/aa-tRNA-synt-asso_dom_sf"/>
</dbReference>
<evidence type="ECO:0000256" key="4">
    <source>
        <dbReference type="PIRNR" id="PIRNR006181"/>
    </source>
</evidence>
<dbReference type="EMBL" id="LVJI01000054">
    <property type="protein sequence ID" value="OAB40317.1"/>
    <property type="molecule type" value="Genomic_DNA"/>
</dbReference>
<comment type="caution">
    <text evidence="6">The sequence shown here is derived from an EMBL/GenBank/DDBJ whole genome shotgun (WGS) entry which is preliminary data.</text>
</comment>
<keyword evidence="3 4" id="KW-0456">Lyase</keyword>
<evidence type="ECO:0000256" key="1">
    <source>
        <dbReference type="ARBA" id="ARBA00009798"/>
    </source>
</evidence>
<dbReference type="CDD" id="cd00002">
    <property type="entry name" value="YbaK_deacylase"/>
    <property type="match status" value="1"/>
</dbReference>
<dbReference type="OrthoDB" id="9809296at2"/>
<keyword evidence="7" id="KW-1185">Reference proteome</keyword>
<gene>
    <name evidence="6" type="ORF">PBAT_23725</name>
</gene>
<dbReference type="GO" id="GO:0016829">
    <property type="term" value="F:lyase activity"/>
    <property type="evidence" value="ECO:0007669"/>
    <property type="project" value="UniProtKB-KW"/>
</dbReference>